<reference evidence="1 2" key="1">
    <citation type="journal article" date="2015" name="Nature">
        <title>rRNA introns, odd ribosomes, and small enigmatic genomes across a large radiation of phyla.</title>
        <authorList>
            <person name="Brown C.T."/>
            <person name="Hug L.A."/>
            <person name="Thomas B.C."/>
            <person name="Sharon I."/>
            <person name="Castelle C.J."/>
            <person name="Singh A."/>
            <person name="Wilkins M.J."/>
            <person name="Williams K.H."/>
            <person name="Banfield J.F."/>
        </authorList>
    </citation>
    <scope>NUCLEOTIDE SEQUENCE [LARGE SCALE GENOMIC DNA]</scope>
</reference>
<dbReference type="Proteomes" id="UP000034329">
    <property type="component" value="Unassembled WGS sequence"/>
</dbReference>
<dbReference type="EMBL" id="LCLA01000010">
    <property type="protein sequence ID" value="KKU10509.1"/>
    <property type="molecule type" value="Genomic_DNA"/>
</dbReference>
<dbReference type="AlphaFoldDB" id="A0A0G1MQN4"/>
<comment type="caution">
    <text evidence="1">The sequence shown here is derived from an EMBL/GenBank/DDBJ whole genome shotgun (WGS) entry which is preliminary data.</text>
</comment>
<name>A0A0G1MQN4_9BACT</name>
<protein>
    <submittedName>
        <fullName evidence="1">Uncharacterized protein</fullName>
    </submittedName>
</protein>
<gene>
    <name evidence="1" type="ORF">UX13_C0010G0009</name>
</gene>
<evidence type="ECO:0000313" key="2">
    <source>
        <dbReference type="Proteomes" id="UP000034329"/>
    </source>
</evidence>
<evidence type="ECO:0000313" key="1">
    <source>
        <dbReference type="EMBL" id="KKU10509.1"/>
    </source>
</evidence>
<proteinExistence type="predicted"/>
<sequence>MSIFSDILIFRNMQSQTTTIIRNRGQLTIPGTIRARSSWATPGSVVTIAQVKADEIVIRPHTSQTKSLTDDLWRRIRRVRSFKGKGTPLSLSEFIAKDRENHF</sequence>
<accession>A0A0G1MQN4</accession>
<organism evidence="1 2">
    <name type="scientific">Candidatus Woesebacteria bacterium GW2011_GWB1_45_5</name>
    <dbReference type="NCBI Taxonomy" id="1618581"/>
    <lineage>
        <taxon>Bacteria</taxon>
        <taxon>Candidatus Woeseibacteriota</taxon>
    </lineage>
</organism>